<accession>A0A319ELK6</accession>
<dbReference type="AlphaFoldDB" id="A0A319ELK6"/>
<sequence length="566" mass="61545">MDYTPQTLAQAKRLFLPNPKSSTTTTTTTNAPPHRHQYSLRKRSPTTTVLTSWLDEDRTDDYDPKIERAQLRQKRLAKKPKITPSLIVTVHMASQVGKEFLASLPIYQDDGPDTGGGHVEISDTCILKSDEFKIRICKPCKELGSACCSLVQNPDAFPCEQCIGSTTCCEIVLPEVDMAFRIGTQQEEEIDSFEHGNAFQNELVLNPITTAGSSTVPLLNQSPNTIQPLPSTSTPTLPPHITPPSTYYPNPNPTTTTTTTTTTASTTASTTPTTTTKTLTIPTSLTHPITFLHELKDTNLPCTFCTNFTYGLFGTGPPKPISVMDLGRGTFIPLPLSTPSPLSPIPPTTSTTPLSPSPLPSPKGTRICSIHTLTHLHILSCPTHTIIPIKSLSPTTFNFHSAYASLTLTPPVMKNPWCSICPHPAFYGCGTLQKTNRYFEEVEDGNGGDRDGGREKRGMKGCGLLLCERCEVLMRAVLARDMDMRMEMGMDMDMDMNVGMEMGMGVGGTGGNSGTGTGGSGWVEEVIRRNRIRDGVYGVRADVEFLVKGEGNVLWRRFGGGLSLLS</sequence>
<feature type="compositionally biased region" description="Basic residues" evidence="1">
    <location>
        <begin position="33"/>
        <end position="42"/>
    </location>
</feature>
<feature type="region of interest" description="Disordered" evidence="1">
    <location>
        <begin position="16"/>
        <end position="42"/>
    </location>
</feature>
<feature type="region of interest" description="Disordered" evidence="1">
    <location>
        <begin position="342"/>
        <end position="362"/>
    </location>
</feature>
<evidence type="ECO:0000313" key="2">
    <source>
        <dbReference type="EMBL" id="PYI08525.1"/>
    </source>
</evidence>
<gene>
    <name evidence="2" type="ORF">BO78DRAFT_416696</name>
</gene>
<protein>
    <submittedName>
        <fullName evidence="2">Uncharacterized protein</fullName>
    </submittedName>
</protein>
<dbReference type="EMBL" id="KZ826334">
    <property type="protein sequence ID" value="PYI08525.1"/>
    <property type="molecule type" value="Genomic_DNA"/>
</dbReference>
<dbReference type="OrthoDB" id="5303703at2759"/>
<evidence type="ECO:0000256" key="1">
    <source>
        <dbReference type="SAM" id="MobiDB-lite"/>
    </source>
</evidence>
<organism evidence="2 3">
    <name type="scientific">Aspergillus sclerotiicarbonarius (strain CBS 121057 / IBT 28362)</name>
    <dbReference type="NCBI Taxonomy" id="1448318"/>
    <lineage>
        <taxon>Eukaryota</taxon>
        <taxon>Fungi</taxon>
        <taxon>Dikarya</taxon>
        <taxon>Ascomycota</taxon>
        <taxon>Pezizomycotina</taxon>
        <taxon>Eurotiomycetes</taxon>
        <taxon>Eurotiomycetidae</taxon>
        <taxon>Eurotiales</taxon>
        <taxon>Aspergillaceae</taxon>
        <taxon>Aspergillus</taxon>
        <taxon>Aspergillus subgen. Circumdati</taxon>
    </lineage>
</organism>
<feature type="compositionally biased region" description="Low complexity" evidence="1">
    <location>
        <begin position="243"/>
        <end position="275"/>
    </location>
</feature>
<reference evidence="2 3" key="1">
    <citation type="submission" date="2018-02" db="EMBL/GenBank/DDBJ databases">
        <title>The genomes of Aspergillus section Nigri reveals drivers in fungal speciation.</title>
        <authorList>
            <consortium name="DOE Joint Genome Institute"/>
            <person name="Vesth T.C."/>
            <person name="Nybo J."/>
            <person name="Theobald S."/>
            <person name="Brandl J."/>
            <person name="Frisvad J.C."/>
            <person name="Nielsen K.F."/>
            <person name="Lyhne E.K."/>
            <person name="Kogle M.E."/>
            <person name="Kuo A."/>
            <person name="Riley R."/>
            <person name="Clum A."/>
            <person name="Nolan M."/>
            <person name="Lipzen A."/>
            <person name="Salamov A."/>
            <person name="Henrissat B."/>
            <person name="Wiebenga A."/>
            <person name="De vries R.P."/>
            <person name="Grigoriev I.V."/>
            <person name="Mortensen U.H."/>
            <person name="Andersen M.R."/>
            <person name="Baker S.E."/>
        </authorList>
    </citation>
    <scope>NUCLEOTIDE SEQUENCE [LARGE SCALE GENOMIC DNA]</scope>
    <source>
        <strain evidence="2 3">CBS 121057</strain>
    </source>
</reference>
<name>A0A319ELK6_ASPSB</name>
<keyword evidence="3" id="KW-1185">Reference proteome</keyword>
<dbReference type="VEuPathDB" id="FungiDB:BO78DRAFT_416696"/>
<dbReference type="Proteomes" id="UP000248423">
    <property type="component" value="Unassembled WGS sequence"/>
</dbReference>
<dbReference type="STRING" id="1448318.A0A319ELK6"/>
<proteinExistence type="predicted"/>
<evidence type="ECO:0000313" key="3">
    <source>
        <dbReference type="Proteomes" id="UP000248423"/>
    </source>
</evidence>
<feature type="region of interest" description="Disordered" evidence="1">
    <location>
        <begin position="242"/>
        <end position="275"/>
    </location>
</feature>